<dbReference type="PROSITE" id="PS51186">
    <property type="entry name" value="GNAT"/>
    <property type="match status" value="1"/>
</dbReference>
<evidence type="ECO:0000313" key="2">
    <source>
        <dbReference type="EMBL" id="GAH60325.1"/>
    </source>
</evidence>
<dbReference type="InterPro" id="IPR000182">
    <property type="entry name" value="GNAT_dom"/>
</dbReference>
<dbReference type="Pfam" id="PF13527">
    <property type="entry name" value="Acetyltransf_9"/>
    <property type="match status" value="1"/>
</dbReference>
<evidence type="ECO:0000259" key="1">
    <source>
        <dbReference type="PROSITE" id="PS51186"/>
    </source>
</evidence>
<dbReference type="EMBL" id="BARU01017459">
    <property type="protein sequence ID" value="GAH60325.1"/>
    <property type="molecule type" value="Genomic_DNA"/>
</dbReference>
<dbReference type="InterPro" id="IPR016181">
    <property type="entry name" value="Acyl_CoA_acyltransferase"/>
</dbReference>
<name>X1HTD6_9ZZZZ</name>
<sequence length="174" mass="19612">MITIRPEKSEDFNTIYEINKKAFNGEVEARLIDKIRQSDNFVPELSLVALKDDKIVGHILFSRVKIKIKGAEKLILALAPIAVLPELQKKGIGSLLVKKGLQTCKGFDYDIIVVIGHPEFFPRFGFTPARKRGLEVSFGVEIPSEAFMVCELKKNALKDIRGIVEFPSYFEDES</sequence>
<dbReference type="SUPFAM" id="SSF55729">
    <property type="entry name" value="Acyl-CoA N-acyltransferases (Nat)"/>
    <property type="match status" value="1"/>
</dbReference>
<reference evidence="2" key="1">
    <citation type="journal article" date="2014" name="Front. Microbiol.">
        <title>High frequency of phylogenetically diverse reductive dehalogenase-homologous genes in deep subseafloor sedimentary metagenomes.</title>
        <authorList>
            <person name="Kawai M."/>
            <person name="Futagami T."/>
            <person name="Toyoda A."/>
            <person name="Takaki Y."/>
            <person name="Nishi S."/>
            <person name="Hori S."/>
            <person name="Arai W."/>
            <person name="Tsubouchi T."/>
            <person name="Morono Y."/>
            <person name="Uchiyama I."/>
            <person name="Ito T."/>
            <person name="Fujiyama A."/>
            <person name="Inagaki F."/>
            <person name="Takami H."/>
        </authorList>
    </citation>
    <scope>NUCLEOTIDE SEQUENCE</scope>
    <source>
        <strain evidence="2">Expedition CK06-06</strain>
    </source>
</reference>
<dbReference type="AlphaFoldDB" id="X1HTD6"/>
<organism evidence="2">
    <name type="scientific">marine sediment metagenome</name>
    <dbReference type="NCBI Taxonomy" id="412755"/>
    <lineage>
        <taxon>unclassified sequences</taxon>
        <taxon>metagenomes</taxon>
        <taxon>ecological metagenomes</taxon>
    </lineage>
</organism>
<dbReference type="Gene3D" id="3.40.630.30">
    <property type="match status" value="1"/>
</dbReference>
<dbReference type="GO" id="GO:0016747">
    <property type="term" value="F:acyltransferase activity, transferring groups other than amino-acyl groups"/>
    <property type="evidence" value="ECO:0007669"/>
    <property type="project" value="InterPro"/>
</dbReference>
<feature type="domain" description="N-acetyltransferase" evidence="1">
    <location>
        <begin position="2"/>
        <end position="153"/>
    </location>
</feature>
<dbReference type="CDD" id="cd04301">
    <property type="entry name" value="NAT_SF"/>
    <property type="match status" value="1"/>
</dbReference>
<accession>X1HTD6</accession>
<protein>
    <recommendedName>
        <fullName evidence="1">N-acetyltransferase domain-containing protein</fullName>
    </recommendedName>
</protein>
<gene>
    <name evidence="2" type="ORF">S03H2_28961</name>
</gene>
<comment type="caution">
    <text evidence="2">The sequence shown here is derived from an EMBL/GenBank/DDBJ whole genome shotgun (WGS) entry which is preliminary data.</text>
</comment>
<proteinExistence type="predicted"/>